<name>A0A2W4QF87_9GAMM</name>
<feature type="transmembrane region" description="Helical" evidence="1">
    <location>
        <begin position="44"/>
        <end position="66"/>
    </location>
</feature>
<protein>
    <submittedName>
        <fullName evidence="2">Uncharacterized protein</fullName>
    </submittedName>
</protein>
<keyword evidence="1" id="KW-0812">Transmembrane</keyword>
<keyword evidence="1" id="KW-1133">Transmembrane helix</keyword>
<dbReference type="AlphaFoldDB" id="A0A2W4QF87"/>
<evidence type="ECO:0000313" key="3">
    <source>
        <dbReference type="Proteomes" id="UP000249396"/>
    </source>
</evidence>
<sequence length="69" mass="8237">MKENAQCFVFDANFYSYRVCFLPNDYSPGNRDRFWGFVTQLPNAMWLITRNLLPALLGFGLFFYLLRKK</sequence>
<comment type="caution">
    <text evidence="2">The sequence shown here is derived from an EMBL/GenBank/DDBJ whole genome shotgun (WGS) entry which is preliminary data.</text>
</comment>
<organism evidence="2 3">
    <name type="scientific">Candidatus Methylumidiphilus alinenensis</name>
    <dbReference type="NCBI Taxonomy" id="2202197"/>
    <lineage>
        <taxon>Bacteria</taxon>
        <taxon>Pseudomonadati</taxon>
        <taxon>Pseudomonadota</taxon>
        <taxon>Gammaproteobacteria</taxon>
        <taxon>Methylococcales</taxon>
        <taxon>Candidatus Methylumidiphilus</taxon>
    </lineage>
</organism>
<proteinExistence type="predicted"/>
<dbReference type="EMBL" id="QJPH01000539">
    <property type="protein sequence ID" value="PZN70945.1"/>
    <property type="molecule type" value="Genomic_DNA"/>
</dbReference>
<reference evidence="2 3" key="1">
    <citation type="journal article" date="2018" name="Aquat. Microb. Ecol.">
        <title>Gammaproteobacterial methanotrophs dominate.</title>
        <authorList>
            <person name="Rissanen A.J."/>
            <person name="Saarenheimo J."/>
            <person name="Tiirola M."/>
            <person name="Peura S."/>
            <person name="Aalto S.L."/>
            <person name="Karvinen A."/>
            <person name="Nykanen H."/>
        </authorList>
    </citation>
    <scope>NUCLEOTIDE SEQUENCE [LARGE SCALE GENOMIC DNA]</scope>
    <source>
        <strain evidence="2">AMbin10</strain>
    </source>
</reference>
<dbReference type="Proteomes" id="UP000249396">
    <property type="component" value="Unassembled WGS sequence"/>
</dbReference>
<evidence type="ECO:0000313" key="2">
    <source>
        <dbReference type="EMBL" id="PZN70945.1"/>
    </source>
</evidence>
<gene>
    <name evidence="2" type="ORF">DM484_27530</name>
</gene>
<keyword evidence="1" id="KW-0472">Membrane</keyword>
<evidence type="ECO:0000256" key="1">
    <source>
        <dbReference type="SAM" id="Phobius"/>
    </source>
</evidence>
<accession>A0A2W4QF87</accession>